<sequence>CSKRLGVMTGASLQQNNKPKSEQTCMACRTKQPGIMAKQSTSSQDRTRDLQFRQEMLAIGVS</sequence>
<accession>A0A4Y1ZL82</accession>
<protein>
    <submittedName>
        <fullName evidence="2">Uncharacterized protein</fullName>
    </submittedName>
</protein>
<name>A0A4Y1ZL82_ARAVE</name>
<reference evidence="2 3" key="1">
    <citation type="journal article" date="2019" name="Sci. Rep.">
        <title>Orb-weaving spider Araneus ventricosus genome elucidates the spidroin gene catalogue.</title>
        <authorList>
            <person name="Kono N."/>
            <person name="Nakamura H."/>
            <person name="Ohtoshi R."/>
            <person name="Moran D.A.P."/>
            <person name="Shinohara A."/>
            <person name="Yoshida Y."/>
            <person name="Fujiwara M."/>
            <person name="Mori M."/>
            <person name="Tomita M."/>
            <person name="Arakawa K."/>
        </authorList>
    </citation>
    <scope>NUCLEOTIDE SEQUENCE [LARGE SCALE GENOMIC DNA]</scope>
</reference>
<feature type="non-terminal residue" evidence="2">
    <location>
        <position position="1"/>
    </location>
</feature>
<dbReference type="AlphaFoldDB" id="A0A4Y1ZL82"/>
<keyword evidence="3" id="KW-1185">Reference proteome</keyword>
<feature type="compositionally biased region" description="Polar residues" evidence="1">
    <location>
        <begin position="11"/>
        <end position="22"/>
    </location>
</feature>
<comment type="caution">
    <text evidence="2">The sequence shown here is derived from an EMBL/GenBank/DDBJ whole genome shotgun (WGS) entry which is preliminary data.</text>
</comment>
<gene>
    <name evidence="2" type="ORF">AVEN_206564_1</name>
</gene>
<evidence type="ECO:0000256" key="1">
    <source>
        <dbReference type="SAM" id="MobiDB-lite"/>
    </source>
</evidence>
<dbReference type="EMBL" id="BGPR01075599">
    <property type="protein sequence ID" value="GBL56239.1"/>
    <property type="molecule type" value="Genomic_DNA"/>
</dbReference>
<proteinExistence type="predicted"/>
<evidence type="ECO:0000313" key="2">
    <source>
        <dbReference type="EMBL" id="GBL56239.1"/>
    </source>
</evidence>
<organism evidence="2 3">
    <name type="scientific">Araneus ventricosus</name>
    <name type="common">Orbweaver spider</name>
    <name type="synonym">Epeira ventricosa</name>
    <dbReference type="NCBI Taxonomy" id="182803"/>
    <lineage>
        <taxon>Eukaryota</taxon>
        <taxon>Metazoa</taxon>
        <taxon>Ecdysozoa</taxon>
        <taxon>Arthropoda</taxon>
        <taxon>Chelicerata</taxon>
        <taxon>Arachnida</taxon>
        <taxon>Araneae</taxon>
        <taxon>Araneomorphae</taxon>
        <taxon>Entelegynae</taxon>
        <taxon>Araneoidea</taxon>
        <taxon>Araneidae</taxon>
        <taxon>Araneus</taxon>
    </lineage>
</organism>
<evidence type="ECO:0000313" key="3">
    <source>
        <dbReference type="Proteomes" id="UP000499080"/>
    </source>
</evidence>
<dbReference type="Proteomes" id="UP000499080">
    <property type="component" value="Unassembled WGS sequence"/>
</dbReference>
<feature type="region of interest" description="Disordered" evidence="1">
    <location>
        <begin position="1"/>
        <end position="22"/>
    </location>
</feature>